<dbReference type="Proteomes" id="UP001318860">
    <property type="component" value="Unassembled WGS sequence"/>
</dbReference>
<evidence type="ECO:0000313" key="2">
    <source>
        <dbReference type="EMBL" id="KAK6143276.1"/>
    </source>
</evidence>
<name>A0ABR0W966_REHGL</name>
<feature type="compositionally biased region" description="Basic and acidic residues" evidence="1">
    <location>
        <begin position="1"/>
        <end position="11"/>
    </location>
</feature>
<protein>
    <submittedName>
        <fullName evidence="2">Uncharacterized protein</fullName>
    </submittedName>
</protein>
<dbReference type="EMBL" id="JABTTQ020000013">
    <property type="protein sequence ID" value="KAK6143276.1"/>
    <property type="molecule type" value="Genomic_DNA"/>
</dbReference>
<gene>
    <name evidence="2" type="ORF">DH2020_023624</name>
</gene>
<organism evidence="2 3">
    <name type="scientific">Rehmannia glutinosa</name>
    <name type="common">Chinese foxglove</name>
    <dbReference type="NCBI Taxonomy" id="99300"/>
    <lineage>
        <taxon>Eukaryota</taxon>
        <taxon>Viridiplantae</taxon>
        <taxon>Streptophyta</taxon>
        <taxon>Embryophyta</taxon>
        <taxon>Tracheophyta</taxon>
        <taxon>Spermatophyta</taxon>
        <taxon>Magnoliopsida</taxon>
        <taxon>eudicotyledons</taxon>
        <taxon>Gunneridae</taxon>
        <taxon>Pentapetalae</taxon>
        <taxon>asterids</taxon>
        <taxon>lamiids</taxon>
        <taxon>Lamiales</taxon>
        <taxon>Orobanchaceae</taxon>
        <taxon>Rehmannieae</taxon>
        <taxon>Rehmannia</taxon>
    </lineage>
</organism>
<comment type="caution">
    <text evidence="2">The sequence shown here is derived from an EMBL/GenBank/DDBJ whole genome shotgun (WGS) entry which is preliminary data.</text>
</comment>
<evidence type="ECO:0000256" key="1">
    <source>
        <dbReference type="SAM" id="MobiDB-lite"/>
    </source>
</evidence>
<evidence type="ECO:0000313" key="3">
    <source>
        <dbReference type="Proteomes" id="UP001318860"/>
    </source>
</evidence>
<reference evidence="2 3" key="1">
    <citation type="journal article" date="2021" name="Comput. Struct. Biotechnol. J.">
        <title>De novo genome assembly of the potent medicinal plant Rehmannia glutinosa using nanopore technology.</title>
        <authorList>
            <person name="Ma L."/>
            <person name="Dong C."/>
            <person name="Song C."/>
            <person name="Wang X."/>
            <person name="Zheng X."/>
            <person name="Niu Y."/>
            <person name="Chen S."/>
            <person name="Feng W."/>
        </authorList>
    </citation>
    <scope>NUCLEOTIDE SEQUENCE [LARGE SCALE GENOMIC DNA]</scope>
    <source>
        <strain evidence="2">DH-2019</strain>
    </source>
</reference>
<feature type="region of interest" description="Disordered" evidence="1">
    <location>
        <begin position="1"/>
        <end position="36"/>
    </location>
</feature>
<feature type="compositionally biased region" description="Basic residues" evidence="1">
    <location>
        <begin position="16"/>
        <end position="28"/>
    </location>
</feature>
<feature type="region of interest" description="Disordered" evidence="1">
    <location>
        <begin position="88"/>
        <end position="109"/>
    </location>
</feature>
<accession>A0ABR0W966</accession>
<keyword evidence="3" id="KW-1185">Reference proteome</keyword>
<proteinExistence type="predicted"/>
<sequence length="218" mass="24061">MGNPTENKEAQGHPSSQRRHSKERRAYRPVHNSQDKGKIVVNSMDDTVPSCNHTPTSLPLGLVFDVQGVSASSNVRLGNSFAVLAEEDDQVNDSPPSDALVSAPEDTQPLPMASLPPQSGVRNQSHAIEYPLEKPIRLLSKAIWDRSLDSDRHHLQRDVALGPKPPIHQFAITRDLDGDKNLNIAAAKRWADYVMKRLHTIKSLGNLLALRFYASILG</sequence>